<dbReference type="InterPro" id="IPR011324">
    <property type="entry name" value="Cytotoxic_necrot_fac-like_cat"/>
</dbReference>
<proteinExistence type="inferred from homology"/>
<dbReference type="EC" id="3.5.1.44" evidence="3"/>
<protein>
    <recommendedName>
        <fullName evidence="3">Probable chemoreceptor glutamine deamidase CheD</fullName>
        <ecNumber evidence="3">3.5.1.44</ecNumber>
    </recommendedName>
</protein>
<keyword evidence="5" id="KW-1185">Reference proteome</keyword>
<dbReference type="RefSeq" id="WP_224036033.1">
    <property type="nucleotide sequence ID" value="NZ_AP024849.1"/>
</dbReference>
<comment type="similarity">
    <text evidence="3">Belongs to the CheD family.</text>
</comment>
<dbReference type="CDD" id="cd16352">
    <property type="entry name" value="CheD"/>
    <property type="match status" value="1"/>
</dbReference>
<gene>
    <name evidence="4" type="primary">cheD_1</name>
    <name evidence="3" type="synonym">cheD</name>
    <name evidence="4" type="ORF">psyc5s11_04180</name>
</gene>
<evidence type="ECO:0000256" key="3">
    <source>
        <dbReference type="HAMAP-Rule" id="MF_01440"/>
    </source>
</evidence>
<dbReference type="Gene3D" id="3.30.1330.200">
    <property type="match status" value="1"/>
</dbReference>
<dbReference type="SUPFAM" id="SSF64438">
    <property type="entry name" value="CNF1/YfiH-like putative cysteine hydrolases"/>
    <property type="match status" value="1"/>
</dbReference>
<sequence length="156" mass="17307">MQKIIGIGEMAISNNIEDSIKTFALASCIGVVVYSPMKKVGGMIHIALPNPLSIEEKNNRSCYYASTGIPTLINQMSKYYGCLKGELVINLYGGANSIRSDDVFNIGRKNLEVSKNILKEMNLKFNDRDTGKNVSRTIELDMFCGQVTVSYQQIKI</sequence>
<dbReference type="HAMAP" id="MF_01440">
    <property type="entry name" value="CheD"/>
    <property type="match status" value="1"/>
</dbReference>
<keyword evidence="2 3" id="KW-0378">Hydrolase</keyword>
<comment type="function">
    <text evidence="3">Probably deamidates glutamine residues to glutamate on methyl-accepting chemotaxis receptors (MCPs), playing an important role in chemotaxis.</text>
</comment>
<evidence type="ECO:0000313" key="5">
    <source>
        <dbReference type="Proteomes" id="UP000824633"/>
    </source>
</evidence>
<dbReference type="InterPro" id="IPR038592">
    <property type="entry name" value="CheD-like_sf"/>
</dbReference>
<accession>A0ABM7T5V2</accession>
<reference evidence="5" key="1">
    <citation type="submission" date="2021-07" db="EMBL/GenBank/DDBJ databases">
        <title>Complete genome sequencing of a Clostridium isolate.</title>
        <authorList>
            <person name="Ueki A."/>
            <person name="Tonouchi A."/>
        </authorList>
    </citation>
    <scope>NUCLEOTIDE SEQUENCE [LARGE SCALE GENOMIC DNA]</scope>
    <source>
        <strain evidence="5">C5S11</strain>
    </source>
</reference>
<evidence type="ECO:0000256" key="1">
    <source>
        <dbReference type="ARBA" id="ARBA00022500"/>
    </source>
</evidence>
<dbReference type="EMBL" id="AP024849">
    <property type="protein sequence ID" value="BCZ44351.1"/>
    <property type="molecule type" value="Genomic_DNA"/>
</dbReference>
<dbReference type="Pfam" id="PF03975">
    <property type="entry name" value="CheD"/>
    <property type="match status" value="1"/>
</dbReference>
<organism evidence="4 5">
    <name type="scientific">Clostridium gelidum</name>
    <dbReference type="NCBI Taxonomy" id="704125"/>
    <lineage>
        <taxon>Bacteria</taxon>
        <taxon>Bacillati</taxon>
        <taxon>Bacillota</taxon>
        <taxon>Clostridia</taxon>
        <taxon>Eubacteriales</taxon>
        <taxon>Clostridiaceae</taxon>
        <taxon>Clostridium</taxon>
    </lineage>
</organism>
<dbReference type="PANTHER" id="PTHR35147">
    <property type="entry name" value="CHEMORECEPTOR GLUTAMINE DEAMIDASE CHED-RELATED"/>
    <property type="match status" value="1"/>
</dbReference>
<evidence type="ECO:0000256" key="2">
    <source>
        <dbReference type="ARBA" id="ARBA00022801"/>
    </source>
</evidence>
<keyword evidence="1 3" id="KW-0145">Chemotaxis</keyword>
<dbReference type="PANTHER" id="PTHR35147:SF1">
    <property type="entry name" value="CHEMORECEPTOR GLUTAMINE DEAMIDASE CHED-RELATED"/>
    <property type="match status" value="1"/>
</dbReference>
<comment type="catalytic activity">
    <reaction evidence="3">
        <text>L-glutaminyl-[protein] + H2O = L-glutamyl-[protein] + NH4(+)</text>
        <dbReference type="Rhea" id="RHEA:16441"/>
        <dbReference type="Rhea" id="RHEA-COMP:10207"/>
        <dbReference type="Rhea" id="RHEA-COMP:10208"/>
        <dbReference type="ChEBI" id="CHEBI:15377"/>
        <dbReference type="ChEBI" id="CHEBI:28938"/>
        <dbReference type="ChEBI" id="CHEBI:29973"/>
        <dbReference type="ChEBI" id="CHEBI:30011"/>
        <dbReference type="EC" id="3.5.1.44"/>
    </reaction>
</comment>
<evidence type="ECO:0000313" key="4">
    <source>
        <dbReference type="EMBL" id="BCZ44351.1"/>
    </source>
</evidence>
<dbReference type="Proteomes" id="UP000824633">
    <property type="component" value="Chromosome"/>
</dbReference>
<name>A0ABM7T5V2_9CLOT</name>
<dbReference type="InterPro" id="IPR005659">
    <property type="entry name" value="Chemorcpt_Glu_NH3ase_CheD"/>
</dbReference>